<sequence>MWLPSCHEGKINSGGGDWISQRRRVSVMEIALKSCPLDTSSSTILNTPHKRKRGQSPVKELIKATQLDTAVASSLTSSPSHKRAKLLRIEIPSNLNSGLSDTITPTLSDSSLFTASPTTDSIFGDLDDIPSIVPLPDAFLATRNAPPIPGLFFDPTIILPQDLTDSVMGFCMKTYFKYPRSNQVMLFGRLIPTPDTTSGLPTILLELLEKLSVLLKPTVPSDTYAILFPEKPTMARQAIINLYQPGEGITPHVDLLGRYGDGIIGVSFNSGSVMRFDKVVPTEPAAESEKSEHRTRLDLYLPERSIVILSEEARYHWTHGIEKKTRDFVSLSTVDGDSIDASGLEKGAWIERGVRMSITFRWLLPGADVVGEPQGSD</sequence>
<comment type="caution">
    <text evidence="2">The sequence shown here is derived from an EMBL/GenBank/DDBJ whole genome shotgun (WGS) entry which is preliminary data.</text>
</comment>
<dbReference type="PROSITE" id="PS51471">
    <property type="entry name" value="FE2OG_OXY"/>
    <property type="match status" value="1"/>
</dbReference>
<protein>
    <recommendedName>
        <fullName evidence="1">Fe2OG dioxygenase domain-containing protein</fullName>
    </recommendedName>
</protein>
<dbReference type="PANTHER" id="PTHR21052">
    <property type="entry name" value="SPERMATOGENESIS ASSOCIATED 11-RELATED"/>
    <property type="match status" value="1"/>
</dbReference>
<dbReference type="InterPro" id="IPR005123">
    <property type="entry name" value="Oxoglu/Fe-dep_dioxygenase_dom"/>
</dbReference>
<dbReference type="GO" id="GO:0006631">
    <property type="term" value="P:fatty acid metabolic process"/>
    <property type="evidence" value="ECO:0007669"/>
    <property type="project" value="TreeGrafter"/>
</dbReference>
<evidence type="ECO:0000259" key="1">
    <source>
        <dbReference type="PROSITE" id="PS51471"/>
    </source>
</evidence>
<dbReference type="Pfam" id="PF13532">
    <property type="entry name" value="2OG-FeII_Oxy_2"/>
    <property type="match status" value="1"/>
</dbReference>
<dbReference type="InterPro" id="IPR027450">
    <property type="entry name" value="AlkB-like"/>
</dbReference>
<name>A0A8S0XKF2_CYCAE</name>
<dbReference type="PANTHER" id="PTHR21052:SF0">
    <property type="entry name" value="ALPHA-KETOGLUTARATE-DEPENDENT DIOXYGENASE ALKB HOMOLOG 7, MITOCHONDRIAL"/>
    <property type="match status" value="1"/>
</dbReference>
<evidence type="ECO:0000313" key="2">
    <source>
        <dbReference type="EMBL" id="CAA7259377.1"/>
    </source>
</evidence>
<dbReference type="Gene3D" id="2.60.120.590">
    <property type="entry name" value="Alpha-ketoglutarate-dependent dioxygenase AlkB-like"/>
    <property type="match status" value="1"/>
</dbReference>
<keyword evidence="3" id="KW-1185">Reference proteome</keyword>
<dbReference type="EMBL" id="CACVBS010000024">
    <property type="protein sequence ID" value="CAA7259377.1"/>
    <property type="molecule type" value="Genomic_DNA"/>
</dbReference>
<dbReference type="InterPro" id="IPR032870">
    <property type="entry name" value="ALKBH7-like"/>
</dbReference>
<feature type="domain" description="Fe2OG dioxygenase" evidence="1">
    <location>
        <begin position="231"/>
        <end position="364"/>
    </location>
</feature>
<dbReference type="OrthoDB" id="412814at2759"/>
<dbReference type="GO" id="GO:0006974">
    <property type="term" value="P:DNA damage response"/>
    <property type="evidence" value="ECO:0007669"/>
    <property type="project" value="InterPro"/>
</dbReference>
<dbReference type="AlphaFoldDB" id="A0A8S0XKF2"/>
<dbReference type="InterPro" id="IPR037151">
    <property type="entry name" value="AlkB-like_sf"/>
</dbReference>
<gene>
    <name evidence="2" type="ORF">AAE3_LOCUS1573</name>
</gene>
<dbReference type="GO" id="GO:0005759">
    <property type="term" value="C:mitochondrial matrix"/>
    <property type="evidence" value="ECO:0007669"/>
    <property type="project" value="TreeGrafter"/>
</dbReference>
<dbReference type="Proteomes" id="UP000467700">
    <property type="component" value="Unassembled WGS sequence"/>
</dbReference>
<proteinExistence type="predicted"/>
<reference evidence="2 3" key="1">
    <citation type="submission" date="2020-01" db="EMBL/GenBank/DDBJ databases">
        <authorList>
            <person name="Gupta K D."/>
        </authorList>
    </citation>
    <scope>NUCLEOTIDE SEQUENCE [LARGE SCALE GENOMIC DNA]</scope>
</reference>
<evidence type="ECO:0000313" key="3">
    <source>
        <dbReference type="Proteomes" id="UP000467700"/>
    </source>
</evidence>
<organism evidence="2 3">
    <name type="scientific">Cyclocybe aegerita</name>
    <name type="common">Black poplar mushroom</name>
    <name type="synonym">Agrocybe aegerita</name>
    <dbReference type="NCBI Taxonomy" id="1973307"/>
    <lineage>
        <taxon>Eukaryota</taxon>
        <taxon>Fungi</taxon>
        <taxon>Dikarya</taxon>
        <taxon>Basidiomycota</taxon>
        <taxon>Agaricomycotina</taxon>
        <taxon>Agaricomycetes</taxon>
        <taxon>Agaricomycetidae</taxon>
        <taxon>Agaricales</taxon>
        <taxon>Agaricineae</taxon>
        <taxon>Bolbitiaceae</taxon>
        <taxon>Cyclocybe</taxon>
    </lineage>
</organism>
<accession>A0A8S0XKF2</accession>
<dbReference type="SUPFAM" id="SSF51197">
    <property type="entry name" value="Clavaminate synthase-like"/>
    <property type="match status" value="1"/>
</dbReference>